<dbReference type="Gene3D" id="3.90.700.10">
    <property type="entry name" value="Succinate dehydrogenase/fumarate reductase flavoprotein, catalytic domain"/>
    <property type="match status" value="1"/>
</dbReference>
<dbReference type="NCBIfam" id="NF006130">
    <property type="entry name" value="PRK08274.1"/>
    <property type="match status" value="1"/>
</dbReference>
<evidence type="ECO:0000259" key="6">
    <source>
        <dbReference type="Pfam" id="PF00890"/>
    </source>
</evidence>
<comment type="cofactor">
    <cofactor evidence="1">
        <name>FAD</name>
        <dbReference type="ChEBI" id="CHEBI:57692"/>
    </cofactor>
</comment>
<gene>
    <name evidence="7" type="ORF">CH338_01745</name>
</gene>
<dbReference type="Pfam" id="PF00890">
    <property type="entry name" value="FAD_binding_2"/>
    <property type="match status" value="1"/>
</dbReference>
<dbReference type="RefSeq" id="WP_111355319.1">
    <property type="nucleotide sequence ID" value="NZ_NHSK01000165.1"/>
</dbReference>
<evidence type="ECO:0000256" key="5">
    <source>
        <dbReference type="SAM" id="Coils"/>
    </source>
</evidence>
<name>A0A327KUF0_9BRAD</name>
<evidence type="ECO:0000256" key="1">
    <source>
        <dbReference type="ARBA" id="ARBA00001974"/>
    </source>
</evidence>
<dbReference type="SUPFAM" id="SSF51905">
    <property type="entry name" value="FAD/NAD(P)-binding domain"/>
    <property type="match status" value="1"/>
</dbReference>
<evidence type="ECO:0000313" key="8">
    <source>
        <dbReference type="Proteomes" id="UP000248863"/>
    </source>
</evidence>
<sequence length="499" mass="53917">MSELPSSVDVVVVGGGNAAFCAALAAAEKGVSVLVLERAPEDEAGGNSRFTAGAFRCVYDGVDDLRALMPDLTDQEVAVTDFGTYTADKFFDDMGRVTEYRTDPDLCELLVTRSRETMLWMRGKGVRFAPIYGRQAYKVDGRFKFWGGLTVEAWGGGPGLVEALTTAARKTGIQVVYEARATALIADDDGVKGVRVRHQGKTREIAAKAVVLAAGGFQANTEWRTRYLGPTWELAKIRGTRFNTGDGIEMALKVGAMATGNWSGSHAVGWDRNAPEFGDLAVGDNFQKHSYPWGIMLNANGERFVDEGADFRNYTYAKYGRVILMQPGQFAWQVFDAKIIPMLRDEYRIKQVTKVRADTLEELVQKLEDVNADKALATIKAYNAAVMTDVPFDPNVKDGRGTRGLAVNKTNWANTIDTPPFEAFAVTCGITFTFGGLKVDTAAQVIDTDGRVIPGLCAAGELVGGLFYFNYPGGTGLMAGSVFGRIAGDSAGARASAMR</sequence>
<feature type="domain" description="FAD-dependent oxidoreductase 2 FAD-binding" evidence="6">
    <location>
        <begin position="9"/>
        <end position="474"/>
    </location>
</feature>
<dbReference type="AlphaFoldDB" id="A0A327KUF0"/>
<evidence type="ECO:0000313" key="7">
    <source>
        <dbReference type="EMBL" id="RAI41847.1"/>
    </source>
</evidence>
<evidence type="ECO:0000256" key="3">
    <source>
        <dbReference type="ARBA" id="ARBA00022827"/>
    </source>
</evidence>
<keyword evidence="5" id="KW-0175">Coiled coil</keyword>
<dbReference type="PANTHER" id="PTHR43400">
    <property type="entry name" value="FUMARATE REDUCTASE"/>
    <property type="match status" value="1"/>
</dbReference>
<keyword evidence="8" id="KW-1185">Reference proteome</keyword>
<dbReference type="GO" id="GO:0016491">
    <property type="term" value="F:oxidoreductase activity"/>
    <property type="evidence" value="ECO:0007669"/>
    <property type="project" value="UniProtKB-KW"/>
</dbReference>
<organism evidence="7 8">
    <name type="scientific">Rhodoplanes elegans</name>
    <dbReference type="NCBI Taxonomy" id="29408"/>
    <lineage>
        <taxon>Bacteria</taxon>
        <taxon>Pseudomonadati</taxon>
        <taxon>Pseudomonadota</taxon>
        <taxon>Alphaproteobacteria</taxon>
        <taxon>Hyphomicrobiales</taxon>
        <taxon>Nitrobacteraceae</taxon>
        <taxon>Rhodoplanes</taxon>
    </lineage>
</organism>
<keyword evidence="4" id="KW-0560">Oxidoreductase</keyword>
<keyword evidence="3" id="KW-0274">FAD</keyword>
<dbReference type="PANTHER" id="PTHR43400:SF7">
    <property type="entry name" value="FAD-DEPENDENT OXIDOREDUCTASE 2 FAD BINDING DOMAIN-CONTAINING PROTEIN"/>
    <property type="match status" value="1"/>
</dbReference>
<dbReference type="InterPro" id="IPR027477">
    <property type="entry name" value="Succ_DH/fumarate_Rdtase_cat_sf"/>
</dbReference>
<dbReference type="EMBL" id="NPEU01000008">
    <property type="protein sequence ID" value="RAI41847.1"/>
    <property type="molecule type" value="Genomic_DNA"/>
</dbReference>
<dbReference type="Gene3D" id="3.50.50.60">
    <property type="entry name" value="FAD/NAD(P)-binding domain"/>
    <property type="match status" value="1"/>
</dbReference>
<comment type="caution">
    <text evidence="7">The sequence shown here is derived from an EMBL/GenBank/DDBJ whole genome shotgun (WGS) entry which is preliminary data.</text>
</comment>
<keyword evidence="2" id="KW-0285">Flavoprotein</keyword>
<dbReference type="OrthoDB" id="3178130at2"/>
<proteinExistence type="predicted"/>
<evidence type="ECO:0000256" key="4">
    <source>
        <dbReference type="ARBA" id="ARBA00023002"/>
    </source>
</evidence>
<dbReference type="SUPFAM" id="SSF56425">
    <property type="entry name" value="Succinate dehydrogenase/fumarate reductase flavoprotein, catalytic domain"/>
    <property type="match status" value="1"/>
</dbReference>
<protein>
    <submittedName>
        <fullName evidence="7">Tricarballylate dehydrogenase</fullName>
    </submittedName>
</protein>
<reference evidence="7 8" key="1">
    <citation type="submission" date="2017-07" db="EMBL/GenBank/DDBJ databases">
        <title>Draft Genome Sequences of Select Purple Nonsulfur Bacteria.</title>
        <authorList>
            <person name="Lasarre B."/>
            <person name="Mckinlay J.B."/>
        </authorList>
    </citation>
    <scope>NUCLEOTIDE SEQUENCE [LARGE SCALE GENOMIC DNA]</scope>
    <source>
        <strain evidence="7 8">DSM 11907</strain>
    </source>
</reference>
<dbReference type="Proteomes" id="UP000248863">
    <property type="component" value="Unassembled WGS sequence"/>
</dbReference>
<feature type="coiled-coil region" evidence="5">
    <location>
        <begin position="350"/>
        <end position="380"/>
    </location>
</feature>
<accession>A0A327KUF0</accession>
<dbReference type="InterPro" id="IPR036188">
    <property type="entry name" value="FAD/NAD-bd_sf"/>
</dbReference>
<evidence type="ECO:0000256" key="2">
    <source>
        <dbReference type="ARBA" id="ARBA00022630"/>
    </source>
</evidence>
<dbReference type="InterPro" id="IPR050315">
    <property type="entry name" value="FAD-oxidoreductase_2"/>
</dbReference>
<dbReference type="InterPro" id="IPR003953">
    <property type="entry name" value="FAD-dep_OxRdtase_2_FAD-bd"/>
</dbReference>